<dbReference type="PANTHER" id="PTHR44845:SF6">
    <property type="entry name" value="BETA-ALANINE-ACTIVATING ENZYME"/>
    <property type="match status" value="1"/>
</dbReference>
<evidence type="ECO:0000256" key="1">
    <source>
        <dbReference type="ARBA" id="ARBA00022450"/>
    </source>
</evidence>
<accession>A0ABU0P1Q5</accession>
<dbReference type="Gene3D" id="3.40.50.720">
    <property type="entry name" value="NAD(P)-binding Rossmann-like Domain"/>
    <property type="match status" value="1"/>
</dbReference>
<evidence type="ECO:0000256" key="2">
    <source>
        <dbReference type="ARBA" id="ARBA00022553"/>
    </source>
</evidence>
<dbReference type="InterPro" id="IPR036291">
    <property type="entry name" value="NAD(P)-bd_dom_sf"/>
</dbReference>
<proteinExistence type="predicted"/>
<keyword evidence="5" id="KW-1185">Reference proteome</keyword>
<dbReference type="Pfam" id="PF07993">
    <property type="entry name" value="NAD_binding_4"/>
    <property type="match status" value="1"/>
</dbReference>
<keyword evidence="1" id="KW-0596">Phosphopantetheine</keyword>
<dbReference type="Proteomes" id="UP001230654">
    <property type="component" value="Unassembled WGS sequence"/>
</dbReference>
<evidence type="ECO:0000313" key="4">
    <source>
        <dbReference type="EMBL" id="MDQ0585332.1"/>
    </source>
</evidence>
<reference evidence="4 5" key="1">
    <citation type="submission" date="2023-07" db="EMBL/GenBank/DDBJ databases">
        <title>Comparative genomics of wheat-associated soil bacteria to identify genetic determinants of phenazine resistance.</title>
        <authorList>
            <person name="Mouncey N."/>
        </authorList>
    </citation>
    <scope>NUCLEOTIDE SEQUENCE [LARGE SCALE GENOMIC DNA]</scope>
    <source>
        <strain evidence="4 5">B2I6</strain>
    </source>
</reference>
<protein>
    <submittedName>
        <fullName evidence="4">Thioester reductase-like protein</fullName>
    </submittedName>
</protein>
<organism evidence="4 5">
    <name type="scientific">Streptomyces rishiriensis</name>
    <dbReference type="NCBI Taxonomy" id="68264"/>
    <lineage>
        <taxon>Bacteria</taxon>
        <taxon>Bacillati</taxon>
        <taxon>Actinomycetota</taxon>
        <taxon>Actinomycetes</taxon>
        <taxon>Kitasatosporales</taxon>
        <taxon>Streptomycetaceae</taxon>
        <taxon>Streptomyces</taxon>
    </lineage>
</organism>
<keyword evidence="2" id="KW-0597">Phosphoprotein</keyword>
<dbReference type="InterPro" id="IPR013120">
    <property type="entry name" value="FAR_NAD-bd"/>
</dbReference>
<dbReference type="PANTHER" id="PTHR44845">
    <property type="entry name" value="CARRIER DOMAIN-CONTAINING PROTEIN"/>
    <property type="match status" value="1"/>
</dbReference>
<evidence type="ECO:0000313" key="5">
    <source>
        <dbReference type="Proteomes" id="UP001230654"/>
    </source>
</evidence>
<name>A0ABU0P1Q5_STRRH</name>
<feature type="domain" description="Thioester reductase (TE)" evidence="3">
    <location>
        <begin position="7"/>
        <end position="244"/>
    </location>
</feature>
<evidence type="ECO:0000259" key="3">
    <source>
        <dbReference type="Pfam" id="PF07993"/>
    </source>
</evidence>
<dbReference type="RefSeq" id="WP_307167031.1">
    <property type="nucleotide sequence ID" value="NZ_JAUSWV010000002.1"/>
</dbReference>
<gene>
    <name evidence="4" type="ORF">QF030_007510</name>
</gene>
<sequence length="369" mass="39236">MTAIIVSGATGSLGGHLAAALLEQSHPVIYCLVRATDIATADRRLRNRMAEIGSDDPARLVAVPANLESPRLGVTPQVWRTLTDQVTQIFHCAASVHLTATYSQLAPANVGGTKELIGLATAIAERSGSPVGFHYVSTLAVFLDSVKAGLADVDETTRPSMETAGELGYPRSKVAAERVVARAADSGVVSAVYRPGLVTGHSVTGDTSSSDLLMPVLRAMVAIGYAPDRAEAVPGEAVDLVARHIAGLSVGQTGGQAYHMVKPRPVSLMHAFDALRRAGYPLAEVSPEKWWELAAHRREDPEVAPLMHMGPIGRRMLGLEPGYLLPSFRSDHTYGVLRRALPEPAALDEGFFDRLVAHGLTRFVPPPKG</sequence>
<dbReference type="EMBL" id="JAUSWV010000002">
    <property type="protein sequence ID" value="MDQ0585332.1"/>
    <property type="molecule type" value="Genomic_DNA"/>
</dbReference>
<comment type="caution">
    <text evidence="4">The sequence shown here is derived from an EMBL/GenBank/DDBJ whole genome shotgun (WGS) entry which is preliminary data.</text>
</comment>
<dbReference type="SUPFAM" id="SSF51735">
    <property type="entry name" value="NAD(P)-binding Rossmann-fold domains"/>
    <property type="match status" value="1"/>
</dbReference>